<protein>
    <recommendedName>
        <fullName evidence="4">Tetratricopeptide repeat protein</fullName>
    </recommendedName>
</protein>
<dbReference type="Pfam" id="PF13181">
    <property type="entry name" value="TPR_8"/>
    <property type="match status" value="1"/>
</dbReference>
<dbReference type="SUPFAM" id="SSF48452">
    <property type="entry name" value="TPR-like"/>
    <property type="match status" value="1"/>
</dbReference>
<dbReference type="Proteomes" id="UP001143545">
    <property type="component" value="Unassembled WGS sequence"/>
</dbReference>
<proteinExistence type="predicted"/>
<accession>A0A9W6EV82</accession>
<evidence type="ECO:0008006" key="4">
    <source>
        <dbReference type="Google" id="ProtNLM"/>
    </source>
</evidence>
<dbReference type="AlphaFoldDB" id="A0A9W6EV82"/>
<feature type="region of interest" description="Disordered" evidence="1">
    <location>
        <begin position="164"/>
        <end position="186"/>
    </location>
</feature>
<dbReference type="InterPro" id="IPR011990">
    <property type="entry name" value="TPR-like_helical_dom_sf"/>
</dbReference>
<sequence>MTSIDKYLFQAMDNYPYSLEETLESLDYALSYDANNTMALCLYGRLYAEQLQKYEEAKKYFEKALSIDINALEVYPYYLDALLYNEDFEEAERLIEFALSVKGVNKIEIRLREVLLCEMKNDLGTALLLAKQLRLFAFSSDWNTMIEDTEKRIKQKIKIVLGKPEGEKKKKKKKKDNTSKKEEEAN</sequence>
<dbReference type="RefSeq" id="WP_281753405.1">
    <property type="nucleotide sequence ID" value="NZ_BRVP01000007.1"/>
</dbReference>
<reference evidence="2" key="1">
    <citation type="submission" date="2022-07" db="EMBL/GenBank/DDBJ databases">
        <title>Taxonomy of Novel Oxalotrophic and Methylotrophic Bacteria.</title>
        <authorList>
            <person name="Sahin N."/>
            <person name="Tani A."/>
        </authorList>
    </citation>
    <scope>NUCLEOTIDE SEQUENCE</scope>
    <source>
        <strain evidence="2">AM327</strain>
    </source>
</reference>
<evidence type="ECO:0000313" key="2">
    <source>
        <dbReference type="EMBL" id="GLB52222.1"/>
    </source>
</evidence>
<comment type="caution">
    <text evidence="2">The sequence shown here is derived from an EMBL/GenBank/DDBJ whole genome shotgun (WGS) entry which is preliminary data.</text>
</comment>
<feature type="compositionally biased region" description="Basic and acidic residues" evidence="1">
    <location>
        <begin position="176"/>
        <end position="186"/>
    </location>
</feature>
<evidence type="ECO:0000313" key="3">
    <source>
        <dbReference type="Proteomes" id="UP001143545"/>
    </source>
</evidence>
<name>A0A9W6EV82_9FLAO</name>
<gene>
    <name evidence="2" type="ORF">NBRC110019_12610</name>
</gene>
<evidence type="ECO:0000256" key="1">
    <source>
        <dbReference type="SAM" id="MobiDB-lite"/>
    </source>
</evidence>
<dbReference type="Gene3D" id="1.25.40.10">
    <property type="entry name" value="Tetratricopeptide repeat domain"/>
    <property type="match status" value="1"/>
</dbReference>
<dbReference type="InterPro" id="IPR019734">
    <property type="entry name" value="TPR_rpt"/>
</dbReference>
<dbReference type="EMBL" id="BRVP01000007">
    <property type="protein sequence ID" value="GLB52222.1"/>
    <property type="molecule type" value="Genomic_DNA"/>
</dbReference>
<organism evidence="2 3">
    <name type="scientific">Neptunitalea chrysea</name>
    <dbReference type="NCBI Taxonomy" id="1647581"/>
    <lineage>
        <taxon>Bacteria</taxon>
        <taxon>Pseudomonadati</taxon>
        <taxon>Bacteroidota</taxon>
        <taxon>Flavobacteriia</taxon>
        <taxon>Flavobacteriales</taxon>
        <taxon>Flavobacteriaceae</taxon>
        <taxon>Neptunitalea</taxon>
    </lineage>
</organism>
<keyword evidence="3" id="KW-1185">Reference proteome</keyword>